<organism evidence="2 3">
    <name type="scientific">Pleurodeles waltl</name>
    <name type="common">Iberian ribbed newt</name>
    <dbReference type="NCBI Taxonomy" id="8319"/>
    <lineage>
        <taxon>Eukaryota</taxon>
        <taxon>Metazoa</taxon>
        <taxon>Chordata</taxon>
        <taxon>Craniata</taxon>
        <taxon>Vertebrata</taxon>
        <taxon>Euteleostomi</taxon>
        <taxon>Amphibia</taxon>
        <taxon>Batrachia</taxon>
        <taxon>Caudata</taxon>
        <taxon>Salamandroidea</taxon>
        <taxon>Salamandridae</taxon>
        <taxon>Pleurodelinae</taxon>
        <taxon>Pleurodeles</taxon>
    </lineage>
</organism>
<reference evidence="2" key="1">
    <citation type="journal article" date="2022" name="bioRxiv">
        <title>Sequencing and chromosome-scale assembly of the giantPleurodeles waltlgenome.</title>
        <authorList>
            <person name="Brown T."/>
            <person name="Elewa A."/>
            <person name="Iarovenko S."/>
            <person name="Subramanian E."/>
            <person name="Araus A.J."/>
            <person name="Petzold A."/>
            <person name="Susuki M."/>
            <person name="Suzuki K.-i.T."/>
            <person name="Hayashi T."/>
            <person name="Toyoda A."/>
            <person name="Oliveira C."/>
            <person name="Osipova E."/>
            <person name="Leigh N.D."/>
            <person name="Simon A."/>
            <person name="Yun M.H."/>
        </authorList>
    </citation>
    <scope>NUCLEOTIDE SEQUENCE</scope>
    <source>
        <strain evidence="2">20211129_DDA</strain>
        <tissue evidence="2">Liver</tissue>
    </source>
</reference>
<accession>A0AAV7S8H1</accession>
<feature type="compositionally biased region" description="Basic and acidic residues" evidence="1">
    <location>
        <begin position="98"/>
        <end position="107"/>
    </location>
</feature>
<proteinExistence type="predicted"/>
<protein>
    <submittedName>
        <fullName evidence="2">Uncharacterized protein</fullName>
    </submittedName>
</protein>
<evidence type="ECO:0000313" key="3">
    <source>
        <dbReference type="Proteomes" id="UP001066276"/>
    </source>
</evidence>
<comment type="caution">
    <text evidence="2">The sequence shown here is derived from an EMBL/GenBank/DDBJ whole genome shotgun (WGS) entry which is preliminary data.</text>
</comment>
<evidence type="ECO:0000313" key="2">
    <source>
        <dbReference type="EMBL" id="KAJ1161339.1"/>
    </source>
</evidence>
<keyword evidence="3" id="KW-1185">Reference proteome</keyword>
<dbReference type="EMBL" id="JANPWB010000008">
    <property type="protein sequence ID" value="KAJ1161339.1"/>
    <property type="molecule type" value="Genomic_DNA"/>
</dbReference>
<evidence type="ECO:0000256" key="1">
    <source>
        <dbReference type="SAM" id="MobiDB-lite"/>
    </source>
</evidence>
<sequence>MGSQTPKIPLRRALVESKPRTPTATGSAKSRWWPNLQHPAEPGVGGWPVDAAAPSTLSDTEGTGAAPRDPAPVGRSEGVVRTAEGELPAARTPPSRYAEVREEGEAS</sequence>
<name>A0AAV7S8H1_PLEWA</name>
<dbReference type="Proteomes" id="UP001066276">
    <property type="component" value="Chromosome 4_2"/>
</dbReference>
<feature type="region of interest" description="Disordered" evidence="1">
    <location>
        <begin position="1"/>
        <end position="107"/>
    </location>
</feature>
<gene>
    <name evidence="2" type="ORF">NDU88_001826</name>
</gene>
<dbReference type="AlphaFoldDB" id="A0AAV7S8H1"/>